<comment type="pathway">
    <text evidence="3 15">Purine metabolism; IMP biosynthesis via salvage pathway; IMP from hypoxanthine: step 1/1.</text>
</comment>
<comment type="subcellular location">
    <subcellularLocation>
        <location evidence="2 15">Cytoplasm</location>
    </subcellularLocation>
</comment>
<dbReference type="InterPro" id="IPR000836">
    <property type="entry name" value="PRTase_dom"/>
</dbReference>
<accession>A0A5K7YUY8</accession>
<keyword evidence="8 15" id="KW-0808">Transferase</keyword>
<dbReference type="InterPro" id="IPR005904">
    <property type="entry name" value="Hxn_phspho_trans"/>
</dbReference>
<dbReference type="GO" id="GO:0046100">
    <property type="term" value="P:hypoxanthine metabolic process"/>
    <property type="evidence" value="ECO:0007669"/>
    <property type="project" value="TreeGrafter"/>
</dbReference>
<dbReference type="GO" id="GO:0006178">
    <property type="term" value="P:guanine salvage"/>
    <property type="evidence" value="ECO:0007669"/>
    <property type="project" value="TreeGrafter"/>
</dbReference>
<dbReference type="GO" id="GO:0000287">
    <property type="term" value="F:magnesium ion binding"/>
    <property type="evidence" value="ECO:0007669"/>
    <property type="project" value="TreeGrafter"/>
</dbReference>
<feature type="domain" description="Phosphoribosyltransferase" evidence="16">
    <location>
        <begin position="19"/>
        <end position="158"/>
    </location>
</feature>
<dbReference type="GO" id="GO:0032264">
    <property type="term" value="P:IMP salvage"/>
    <property type="evidence" value="ECO:0007669"/>
    <property type="project" value="UniProtKB-UniPathway"/>
</dbReference>
<gene>
    <name evidence="17" type="ORF">DSCA_60600</name>
</gene>
<dbReference type="GO" id="GO:0000166">
    <property type="term" value="F:nucleotide binding"/>
    <property type="evidence" value="ECO:0007669"/>
    <property type="project" value="UniProtKB-KW"/>
</dbReference>
<dbReference type="RefSeq" id="WP_155319883.1">
    <property type="nucleotide sequence ID" value="NZ_AP021874.1"/>
</dbReference>
<evidence type="ECO:0000313" key="18">
    <source>
        <dbReference type="Proteomes" id="UP000427906"/>
    </source>
</evidence>
<evidence type="ECO:0000256" key="8">
    <source>
        <dbReference type="ARBA" id="ARBA00022679"/>
    </source>
</evidence>
<comment type="catalytic activity">
    <reaction evidence="14">
        <text>IMP + diphosphate = hypoxanthine + 5-phospho-alpha-D-ribose 1-diphosphate</text>
        <dbReference type="Rhea" id="RHEA:17973"/>
        <dbReference type="ChEBI" id="CHEBI:17368"/>
        <dbReference type="ChEBI" id="CHEBI:33019"/>
        <dbReference type="ChEBI" id="CHEBI:58017"/>
        <dbReference type="ChEBI" id="CHEBI:58053"/>
        <dbReference type="EC" id="2.4.2.8"/>
    </reaction>
    <physiologicalReaction direction="right-to-left" evidence="14">
        <dbReference type="Rhea" id="RHEA:17975"/>
    </physiologicalReaction>
</comment>
<evidence type="ECO:0000259" key="16">
    <source>
        <dbReference type="Pfam" id="PF00156"/>
    </source>
</evidence>
<evidence type="ECO:0000256" key="1">
    <source>
        <dbReference type="ARBA" id="ARBA00001946"/>
    </source>
</evidence>
<evidence type="ECO:0000256" key="12">
    <source>
        <dbReference type="ARBA" id="ARBA00022842"/>
    </source>
</evidence>
<evidence type="ECO:0000256" key="6">
    <source>
        <dbReference type="ARBA" id="ARBA00022490"/>
    </source>
</evidence>
<dbReference type="Proteomes" id="UP000427906">
    <property type="component" value="Chromosome"/>
</dbReference>
<evidence type="ECO:0000256" key="11">
    <source>
        <dbReference type="ARBA" id="ARBA00022741"/>
    </source>
</evidence>
<name>A0A5K7YUY8_9BACT</name>
<organism evidence="17 18">
    <name type="scientific">Desulfosarcina alkanivorans</name>
    <dbReference type="NCBI Taxonomy" id="571177"/>
    <lineage>
        <taxon>Bacteria</taxon>
        <taxon>Pseudomonadati</taxon>
        <taxon>Thermodesulfobacteriota</taxon>
        <taxon>Desulfobacteria</taxon>
        <taxon>Desulfobacterales</taxon>
        <taxon>Desulfosarcinaceae</taxon>
        <taxon>Desulfosarcina</taxon>
    </lineage>
</organism>
<dbReference type="SUPFAM" id="SSF53271">
    <property type="entry name" value="PRTase-like"/>
    <property type="match status" value="1"/>
</dbReference>
<keyword evidence="10 15" id="KW-0660">Purine salvage</keyword>
<dbReference type="OrthoDB" id="9802824at2"/>
<dbReference type="InterPro" id="IPR050408">
    <property type="entry name" value="HGPRT"/>
</dbReference>
<dbReference type="GO" id="GO:0005829">
    <property type="term" value="C:cytosol"/>
    <property type="evidence" value="ECO:0007669"/>
    <property type="project" value="TreeGrafter"/>
</dbReference>
<keyword evidence="18" id="KW-1185">Reference proteome</keyword>
<reference evidence="17 18" key="1">
    <citation type="submission" date="2019-11" db="EMBL/GenBank/DDBJ databases">
        <title>Comparative genomics of hydrocarbon-degrading Desulfosarcina strains.</title>
        <authorList>
            <person name="Watanabe M."/>
            <person name="Kojima H."/>
            <person name="Fukui M."/>
        </authorList>
    </citation>
    <scope>NUCLEOTIDE SEQUENCE [LARGE SCALE GENOMIC DNA]</scope>
    <source>
        <strain evidence="17 18">PL12</strain>
    </source>
</reference>
<dbReference type="GO" id="GO:0032263">
    <property type="term" value="P:GMP salvage"/>
    <property type="evidence" value="ECO:0007669"/>
    <property type="project" value="TreeGrafter"/>
</dbReference>
<dbReference type="GO" id="GO:0006166">
    <property type="term" value="P:purine ribonucleoside salvage"/>
    <property type="evidence" value="ECO:0007669"/>
    <property type="project" value="UniProtKB-KW"/>
</dbReference>
<dbReference type="InterPro" id="IPR029057">
    <property type="entry name" value="PRTase-like"/>
</dbReference>
<keyword evidence="6 15" id="KW-0963">Cytoplasm</keyword>
<dbReference type="EC" id="2.4.2.8" evidence="5 15"/>
<evidence type="ECO:0000256" key="10">
    <source>
        <dbReference type="ARBA" id="ARBA00022726"/>
    </source>
</evidence>
<sequence length="173" mass="19515">MPEFTPVIKKNDIQRQTVRIAKIISDDYQGRELVLVGVLKGAFIFLADLVRQLTLEKVKIDFLQASSYGADTISSGNIVLKKDIDVDIRGKDVLVVEDIVDTGLTLAYLIRHLKRMSPGSIKVCAMIDKRERRKAAVTVDYACSTVPEGFLVGYGLDYAEYYRNLPEIYHMKL</sequence>
<keyword evidence="9 15" id="KW-0479">Metal-binding</keyword>
<comment type="similarity">
    <text evidence="4 15">Belongs to the purine/pyrimidine phosphoribosyltransferase family.</text>
</comment>
<evidence type="ECO:0000256" key="15">
    <source>
        <dbReference type="RuleBase" id="RU364099"/>
    </source>
</evidence>
<protein>
    <recommendedName>
        <fullName evidence="5 15">Hypoxanthine phosphoribosyltransferase</fullName>
        <ecNumber evidence="5 15">2.4.2.8</ecNumber>
    </recommendedName>
</protein>
<dbReference type="Gene3D" id="3.40.50.2020">
    <property type="match status" value="1"/>
</dbReference>
<evidence type="ECO:0000256" key="14">
    <source>
        <dbReference type="ARBA" id="ARBA00049402"/>
    </source>
</evidence>
<dbReference type="UniPathway" id="UPA00591">
    <property type="reaction ID" value="UER00648"/>
</dbReference>
<evidence type="ECO:0000256" key="5">
    <source>
        <dbReference type="ARBA" id="ARBA00011895"/>
    </source>
</evidence>
<dbReference type="PANTHER" id="PTHR43340:SF1">
    <property type="entry name" value="HYPOXANTHINE PHOSPHORIBOSYLTRANSFERASE"/>
    <property type="match status" value="1"/>
</dbReference>
<dbReference type="FunFam" id="3.40.50.2020:FF:000006">
    <property type="entry name" value="Hypoxanthine phosphoribosyltransferase"/>
    <property type="match status" value="1"/>
</dbReference>
<dbReference type="AlphaFoldDB" id="A0A5K7YUY8"/>
<dbReference type="KEGG" id="dalk:DSCA_60600"/>
<dbReference type="GO" id="GO:0052657">
    <property type="term" value="F:guanine phosphoribosyltransferase activity"/>
    <property type="evidence" value="ECO:0007669"/>
    <property type="project" value="UniProtKB-ARBA"/>
</dbReference>
<evidence type="ECO:0000256" key="13">
    <source>
        <dbReference type="ARBA" id="ARBA00048811"/>
    </source>
</evidence>
<evidence type="ECO:0000256" key="9">
    <source>
        <dbReference type="ARBA" id="ARBA00022723"/>
    </source>
</evidence>
<evidence type="ECO:0000313" key="17">
    <source>
        <dbReference type="EMBL" id="BBO72130.1"/>
    </source>
</evidence>
<dbReference type="GO" id="GO:0004422">
    <property type="term" value="F:hypoxanthine phosphoribosyltransferase activity"/>
    <property type="evidence" value="ECO:0007669"/>
    <property type="project" value="InterPro"/>
</dbReference>
<keyword evidence="7 15" id="KW-0328">Glycosyltransferase</keyword>
<evidence type="ECO:0000256" key="4">
    <source>
        <dbReference type="ARBA" id="ARBA00008391"/>
    </source>
</evidence>
<comment type="catalytic activity">
    <reaction evidence="13">
        <text>GMP + diphosphate = guanine + 5-phospho-alpha-D-ribose 1-diphosphate</text>
        <dbReference type="Rhea" id="RHEA:25424"/>
        <dbReference type="ChEBI" id="CHEBI:16235"/>
        <dbReference type="ChEBI" id="CHEBI:33019"/>
        <dbReference type="ChEBI" id="CHEBI:58017"/>
        <dbReference type="ChEBI" id="CHEBI:58115"/>
        <dbReference type="EC" id="2.4.2.8"/>
    </reaction>
    <physiologicalReaction direction="right-to-left" evidence="13">
        <dbReference type="Rhea" id="RHEA:25426"/>
    </physiologicalReaction>
</comment>
<evidence type="ECO:0000256" key="7">
    <source>
        <dbReference type="ARBA" id="ARBA00022676"/>
    </source>
</evidence>
<dbReference type="CDD" id="cd06223">
    <property type="entry name" value="PRTases_typeI"/>
    <property type="match status" value="1"/>
</dbReference>
<proteinExistence type="inferred from homology"/>
<evidence type="ECO:0000256" key="2">
    <source>
        <dbReference type="ARBA" id="ARBA00004496"/>
    </source>
</evidence>
<keyword evidence="12 15" id="KW-0460">Magnesium</keyword>
<comment type="cofactor">
    <cofactor evidence="1 15">
        <name>Mg(2+)</name>
        <dbReference type="ChEBI" id="CHEBI:18420"/>
    </cofactor>
</comment>
<keyword evidence="11 15" id="KW-0547">Nucleotide-binding</keyword>
<dbReference type="NCBIfam" id="TIGR01203">
    <property type="entry name" value="HGPRTase"/>
    <property type="match status" value="1"/>
</dbReference>
<dbReference type="EMBL" id="AP021874">
    <property type="protein sequence ID" value="BBO72130.1"/>
    <property type="molecule type" value="Genomic_DNA"/>
</dbReference>
<dbReference type="Pfam" id="PF00156">
    <property type="entry name" value="Pribosyltran"/>
    <property type="match status" value="1"/>
</dbReference>
<dbReference type="PANTHER" id="PTHR43340">
    <property type="entry name" value="HYPOXANTHINE-GUANINE PHOSPHORIBOSYLTRANSFERASE"/>
    <property type="match status" value="1"/>
</dbReference>
<evidence type="ECO:0000256" key="3">
    <source>
        <dbReference type="ARBA" id="ARBA00004669"/>
    </source>
</evidence>